<name>A0ABV8V1B1_9GAMM</name>
<evidence type="ECO:0000313" key="2">
    <source>
        <dbReference type="EMBL" id="MFC4361648.1"/>
    </source>
</evidence>
<comment type="caution">
    <text evidence="2">The sequence shown here is derived from an EMBL/GenBank/DDBJ whole genome shotgun (WGS) entry which is preliminary data.</text>
</comment>
<dbReference type="RefSeq" id="WP_290259412.1">
    <property type="nucleotide sequence ID" value="NZ_JAUFQG010000004.1"/>
</dbReference>
<keyword evidence="3" id="KW-1185">Reference proteome</keyword>
<reference evidence="3" key="1">
    <citation type="journal article" date="2019" name="Int. J. Syst. Evol. Microbiol.">
        <title>The Global Catalogue of Microorganisms (GCM) 10K type strain sequencing project: providing services to taxonomists for standard genome sequencing and annotation.</title>
        <authorList>
            <consortium name="The Broad Institute Genomics Platform"/>
            <consortium name="The Broad Institute Genome Sequencing Center for Infectious Disease"/>
            <person name="Wu L."/>
            <person name="Ma J."/>
        </authorList>
    </citation>
    <scope>NUCLEOTIDE SEQUENCE [LARGE SCALE GENOMIC DNA]</scope>
    <source>
        <strain evidence="3">CECT 8570</strain>
    </source>
</reference>
<keyword evidence="2" id="KW-0449">Lipoprotein</keyword>
<evidence type="ECO:0000313" key="3">
    <source>
        <dbReference type="Proteomes" id="UP001595840"/>
    </source>
</evidence>
<accession>A0ABV8V1B1</accession>
<protein>
    <submittedName>
        <fullName evidence="2">Surface lipoprotein assembly modifier</fullName>
    </submittedName>
</protein>
<feature type="chain" id="PRO_5045927397" evidence="1">
    <location>
        <begin position="35"/>
        <end position="323"/>
    </location>
</feature>
<keyword evidence="1" id="KW-0732">Signal</keyword>
<gene>
    <name evidence="2" type="ORF">ACFOX3_04995</name>
</gene>
<feature type="signal peptide" evidence="1">
    <location>
        <begin position="1"/>
        <end position="34"/>
    </location>
</feature>
<sequence>MNKLTKKYEPKNAPTGLAFGALLGSLLLSLPVQAQTPSLNLQLDLGAEYDSNVSVKELDRVTNTGDWAGVINVGAKTHWAATDKLNVRAGIFHDHKHYTEFDEFDLDVSRGNVEVSYDFSALTLGVSHDVALARLDQQDFLQLAQTRLYASKLIGQNVYLRGQFTQQNKSFTDQPERDADSKIWGGDIYWFMNQANSFVSFGVDRDDEVAQLDNYSYEGVNLRARWSHKFTFLGLASQTQLGWRYSDRDYQGPAIEPSSNALGETEAVDNRADRQQHWEAKWTLGLNANVSVAAKIDYADYQSNLASANYQETVSSVQLQTRF</sequence>
<proteinExistence type="predicted"/>
<organism evidence="2 3">
    <name type="scientific">Simiduia curdlanivorans</name>
    <dbReference type="NCBI Taxonomy" id="1492769"/>
    <lineage>
        <taxon>Bacteria</taxon>
        <taxon>Pseudomonadati</taxon>
        <taxon>Pseudomonadota</taxon>
        <taxon>Gammaproteobacteria</taxon>
        <taxon>Cellvibrionales</taxon>
        <taxon>Cellvibrionaceae</taxon>
        <taxon>Simiduia</taxon>
    </lineage>
</organism>
<dbReference type="Proteomes" id="UP001595840">
    <property type="component" value="Unassembled WGS sequence"/>
</dbReference>
<evidence type="ECO:0000256" key="1">
    <source>
        <dbReference type="SAM" id="SignalP"/>
    </source>
</evidence>
<dbReference type="EMBL" id="JBHSCX010000003">
    <property type="protein sequence ID" value="MFC4361648.1"/>
    <property type="molecule type" value="Genomic_DNA"/>
</dbReference>